<comment type="caution">
    <text evidence="1">The sequence shown here is derived from an EMBL/GenBank/DDBJ whole genome shotgun (WGS) entry which is preliminary data.</text>
</comment>
<accession>A0A8J3PBP4</accession>
<proteinExistence type="predicted"/>
<name>A0A8J3PBP4_9ACTN</name>
<evidence type="ECO:0000313" key="1">
    <source>
        <dbReference type="EMBL" id="GIG10819.1"/>
    </source>
</evidence>
<dbReference type="AlphaFoldDB" id="A0A8J3PBP4"/>
<dbReference type="EMBL" id="BONI01000102">
    <property type="protein sequence ID" value="GIG10819.1"/>
    <property type="molecule type" value="Genomic_DNA"/>
</dbReference>
<organism evidence="1 2">
    <name type="scientific">Catellatospora coxensis</name>
    <dbReference type="NCBI Taxonomy" id="310354"/>
    <lineage>
        <taxon>Bacteria</taxon>
        <taxon>Bacillati</taxon>
        <taxon>Actinomycetota</taxon>
        <taxon>Actinomycetes</taxon>
        <taxon>Micromonosporales</taxon>
        <taxon>Micromonosporaceae</taxon>
        <taxon>Catellatospora</taxon>
    </lineage>
</organism>
<sequence length="73" mass="7567">MTDGEFGPSGWPLRHTRALPATDSLLFGFGGRPDLLPLGNNGCSAAHCAAVRSRRVAASKVATMSLVSVSLGR</sequence>
<dbReference type="Proteomes" id="UP000630887">
    <property type="component" value="Unassembled WGS sequence"/>
</dbReference>
<gene>
    <name evidence="1" type="ORF">Cco03nite_75190</name>
</gene>
<protein>
    <submittedName>
        <fullName evidence="1">Uncharacterized protein</fullName>
    </submittedName>
</protein>
<evidence type="ECO:0000313" key="2">
    <source>
        <dbReference type="Proteomes" id="UP000630887"/>
    </source>
</evidence>
<reference evidence="1 2" key="1">
    <citation type="submission" date="2021-01" db="EMBL/GenBank/DDBJ databases">
        <title>Whole genome shotgun sequence of Catellatospora coxensis NBRC 107359.</title>
        <authorList>
            <person name="Komaki H."/>
            <person name="Tamura T."/>
        </authorList>
    </citation>
    <scope>NUCLEOTIDE SEQUENCE [LARGE SCALE GENOMIC DNA]</scope>
    <source>
        <strain evidence="1 2">NBRC 107359</strain>
    </source>
</reference>
<keyword evidence="2" id="KW-1185">Reference proteome</keyword>